<organism evidence="2 3">
    <name type="scientific">Ramlibacter tataouinensis</name>
    <dbReference type="NCBI Taxonomy" id="94132"/>
    <lineage>
        <taxon>Bacteria</taxon>
        <taxon>Pseudomonadati</taxon>
        <taxon>Pseudomonadota</taxon>
        <taxon>Betaproteobacteria</taxon>
        <taxon>Burkholderiales</taxon>
        <taxon>Comamonadaceae</taxon>
        <taxon>Ramlibacter</taxon>
    </lineage>
</organism>
<dbReference type="PATRIC" id="fig|94132.3.peg.2511"/>
<evidence type="ECO:0000313" key="3">
    <source>
        <dbReference type="Proteomes" id="UP000070433"/>
    </source>
</evidence>
<reference evidence="2 3" key="1">
    <citation type="journal article" date="2014" name="Int. J. Syst. Evol. Microbiol.">
        <title>Ramlibacter solisilvae sp. nov., isolated from forest soil, and emended description of the genus Ramlibacter.</title>
        <authorList>
            <person name="Lee H.J."/>
            <person name="Lee S.H."/>
            <person name="Lee S.S."/>
            <person name="Lee J.S."/>
            <person name="Kim Y."/>
            <person name="Kim S.C."/>
            <person name="Jeon C.O."/>
        </authorList>
    </citation>
    <scope>NUCLEOTIDE SEQUENCE [LARGE SCALE GENOMIC DNA]</scope>
    <source>
        <strain evidence="2 3">5-10</strain>
    </source>
</reference>
<dbReference type="AlphaFoldDB" id="A0A127JZM7"/>
<evidence type="ECO:0000256" key="1">
    <source>
        <dbReference type="SAM" id="MobiDB-lite"/>
    </source>
</evidence>
<gene>
    <name evidence="2" type="ORF">UC35_12380</name>
</gene>
<keyword evidence="3" id="KW-1185">Reference proteome</keyword>
<name>A0A127JZM7_9BURK</name>
<protein>
    <submittedName>
        <fullName evidence="2">Uncharacterized protein</fullName>
    </submittedName>
</protein>
<proteinExistence type="predicted"/>
<feature type="region of interest" description="Disordered" evidence="1">
    <location>
        <begin position="1"/>
        <end position="22"/>
    </location>
</feature>
<sequence length="112" mass="12787">MRDADMREAAELREPGMRTGDGPLAALFDPELAHDFRLRWSNVQIGFVDDPQRAVQQADELVAQVMKSLAESFARQRDEIEAAMGTGDQVSTENMRLALRRYRSFFERLLSL</sequence>
<dbReference type="Proteomes" id="UP000070433">
    <property type="component" value="Chromosome"/>
</dbReference>
<feature type="compositionally biased region" description="Basic and acidic residues" evidence="1">
    <location>
        <begin position="1"/>
        <end position="16"/>
    </location>
</feature>
<dbReference type="EMBL" id="CP010951">
    <property type="protein sequence ID" value="AMO25410.1"/>
    <property type="molecule type" value="Genomic_DNA"/>
</dbReference>
<evidence type="ECO:0000313" key="2">
    <source>
        <dbReference type="EMBL" id="AMO25410.1"/>
    </source>
</evidence>
<accession>A0A127JZM7</accession>